<organism evidence="1 2">
    <name type="scientific">Durusdinium trenchii</name>
    <dbReference type="NCBI Taxonomy" id="1381693"/>
    <lineage>
        <taxon>Eukaryota</taxon>
        <taxon>Sar</taxon>
        <taxon>Alveolata</taxon>
        <taxon>Dinophyceae</taxon>
        <taxon>Suessiales</taxon>
        <taxon>Symbiodiniaceae</taxon>
        <taxon>Durusdinium</taxon>
    </lineage>
</organism>
<protein>
    <submittedName>
        <fullName evidence="1">Uncharacterized protein</fullName>
    </submittedName>
</protein>
<proteinExistence type="predicted"/>
<reference evidence="1 2" key="1">
    <citation type="submission" date="2024-02" db="EMBL/GenBank/DDBJ databases">
        <authorList>
            <person name="Chen Y."/>
            <person name="Shah S."/>
            <person name="Dougan E. K."/>
            <person name="Thang M."/>
            <person name="Chan C."/>
        </authorList>
    </citation>
    <scope>NUCLEOTIDE SEQUENCE [LARGE SCALE GENOMIC DNA]</scope>
</reference>
<accession>A0ABP0MGS2</accession>
<keyword evidence="2" id="KW-1185">Reference proteome</keyword>
<name>A0ABP0MGS2_9DINO</name>
<dbReference type="Proteomes" id="UP001642484">
    <property type="component" value="Unassembled WGS sequence"/>
</dbReference>
<sequence>MYEKHKGHLVGLFRQPEQRLLSAYYDDDDLFRAFPDYIPVCSTETMTQEMPMEAVVVFIQKWARYETGQLVGKLDLTAADVPKAIERLEHGFAFVGLQEEWEILNGWVDELDRPVYAKAKEIFEQDLLKFGISHETCKPCYDEAGLVWQE</sequence>
<evidence type="ECO:0000313" key="1">
    <source>
        <dbReference type="EMBL" id="CAK9050666.1"/>
    </source>
</evidence>
<gene>
    <name evidence="1" type="ORF">CCMP2556_LOCUS25809</name>
</gene>
<comment type="caution">
    <text evidence="1">The sequence shown here is derived from an EMBL/GenBank/DDBJ whole genome shotgun (WGS) entry which is preliminary data.</text>
</comment>
<dbReference type="EMBL" id="CAXAMN010017535">
    <property type="protein sequence ID" value="CAK9050666.1"/>
    <property type="molecule type" value="Genomic_DNA"/>
</dbReference>
<evidence type="ECO:0000313" key="2">
    <source>
        <dbReference type="Proteomes" id="UP001642484"/>
    </source>
</evidence>